<accession>A0A5C1VA90</accession>
<dbReference type="EMBL" id="MF774813">
    <property type="protein sequence ID" value="QEN73916.1"/>
    <property type="molecule type" value="Genomic_DNA"/>
</dbReference>
<dbReference type="InterPro" id="IPR027434">
    <property type="entry name" value="Homing_endonucl"/>
</dbReference>
<dbReference type="Pfam" id="PF03161">
    <property type="entry name" value="LAGLIDADG_2"/>
    <property type="match status" value="1"/>
</dbReference>
<evidence type="ECO:0000256" key="1">
    <source>
        <dbReference type="ARBA" id="ARBA00002670"/>
    </source>
</evidence>
<dbReference type="SUPFAM" id="SSF55608">
    <property type="entry name" value="Homing endonucleases"/>
    <property type="match status" value="1"/>
</dbReference>
<reference evidence="3" key="1">
    <citation type="journal article" date="2019" name="Sci. Rep.">
        <title>Mitogenome types of two Lentinula edodes sensu lato populations in China.</title>
        <authorList>
            <person name="Song X."/>
            <person name="Zhao Y."/>
            <person name="Song C."/>
            <person name="Chen M."/>
            <person name="Huang J."/>
            <person name="Bao D."/>
            <person name="Tan Q."/>
            <person name="Yang R."/>
        </authorList>
    </citation>
    <scope>NUCLEOTIDE SEQUENCE</scope>
    <source>
        <strain evidence="3">YAASM363</strain>
    </source>
</reference>
<proteinExistence type="predicted"/>
<organism evidence="3">
    <name type="scientific">Lentinula edodes</name>
    <name type="common">Shiitake mushroom</name>
    <name type="synonym">Lentinus edodes</name>
    <dbReference type="NCBI Taxonomy" id="5353"/>
    <lineage>
        <taxon>Eukaryota</taxon>
        <taxon>Fungi</taxon>
        <taxon>Dikarya</taxon>
        <taxon>Basidiomycota</taxon>
        <taxon>Agaricomycotina</taxon>
        <taxon>Agaricomycetes</taxon>
        <taxon>Agaricomycetidae</taxon>
        <taxon>Agaricales</taxon>
        <taxon>Marasmiineae</taxon>
        <taxon>Omphalotaceae</taxon>
        <taxon>Lentinula</taxon>
    </lineage>
</organism>
<dbReference type="Gene3D" id="3.10.28.10">
    <property type="entry name" value="Homing endonucleases"/>
    <property type="match status" value="2"/>
</dbReference>
<dbReference type="AlphaFoldDB" id="A0A5C1VA90"/>
<evidence type="ECO:0000259" key="2">
    <source>
        <dbReference type="Pfam" id="PF03161"/>
    </source>
</evidence>
<name>A0A5C1VA90_LENED</name>
<sequence>MSNILPFSTPRLNSLNRIGPHNYDILSIIIGSLLGDGSMEKSKDGSRFVFYQAKVNGEYLLWLHNVVSSLGYAKKELPVLYSRKGSILVPSVNDIRYYYRFRTFTYSSFDWIYDSFYPKSTRKVVPKNLDTYLSPLALAVWMMDDGTSFKNKGFKFCTNSFTLKEIKYLALVLKNKYNLDSSIHKSGLNNQYNIYIPKSSFKDLKKIVSPHFHPTMYYKINKF</sequence>
<geneLocation type="mitochondrion" evidence="3"/>
<dbReference type="InterPro" id="IPR004860">
    <property type="entry name" value="LAGLIDADG_dom"/>
</dbReference>
<comment type="function">
    <text evidence="1">Mitochondrial DNA endonuclease involved in intron homing.</text>
</comment>
<evidence type="ECO:0000313" key="3">
    <source>
        <dbReference type="EMBL" id="QEN73916.1"/>
    </source>
</evidence>
<protein>
    <recommendedName>
        <fullName evidence="2">Homing endonuclease LAGLIDADG domain-containing protein</fullName>
    </recommendedName>
</protein>
<keyword evidence="3" id="KW-0496">Mitochondrion</keyword>
<dbReference type="GO" id="GO:0004519">
    <property type="term" value="F:endonuclease activity"/>
    <property type="evidence" value="ECO:0007669"/>
    <property type="project" value="InterPro"/>
</dbReference>
<feature type="domain" description="Homing endonuclease LAGLIDADG" evidence="2">
    <location>
        <begin position="27"/>
        <end position="204"/>
    </location>
</feature>